<keyword evidence="4" id="KW-1134">Transmembrane beta strand</keyword>
<dbReference type="InterPro" id="IPR018030">
    <property type="entry name" value="Fimbrial_membr_usher_CS"/>
</dbReference>
<keyword evidence="5 10" id="KW-1029">Fimbrium biogenesis</keyword>
<protein>
    <submittedName>
        <fullName evidence="13">Fimbrial biogenesis outer membrane usher protein</fullName>
    </submittedName>
</protein>
<feature type="domain" description="PapC-like C-terminal" evidence="11">
    <location>
        <begin position="765"/>
        <end position="832"/>
    </location>
</feature>
<reference evidence="13" key="1">
    <citation type="submission" date="2022-08" db="EMBL/GenBank/DDBJ databases">
        <authorList>
            <person name="Dale J.L."/>
        </authorList>
    </citation>
    <scope>NUCLEOTIDE SEQUENCE</scope>
    <source>
        <strain evidence="13">2022EL-00758</strain>
    </source>
</reference>
<comment type="caution">
    <text evidence="13">The sequence shown here is derived from an EMBL/GenBank/DDBJ whole genome shotgun (WGS) entry which is preliminary data.</text>
</comment>
<dbReference type="Pfam" id="PF00577">
    <property type="entry name" value="Usher"/>
    <property type="match status" value="1"/>
</dbReference>
<evidence type="ECO:0000256" key="7">
    <source>
        <dbReference type="ARBA" id="ARBA00022729"/>
    </source>
</evidence>
<dbReference type="InterPro" id="IPR043142">
    <property type="entry name" value="PapC-like_C_sf"/>
</dbReference>
<comment type="subcellular location">
    <subcellularLocation>
        <location evidence="1 10">Cell outer membrane</location>
        <topology evidence="1 10">Multi-pass membrane protein</topology>
    </subcellularLocation>
</comment>
<keyword evidence="7" id="KW-0732">Signal</keyword>
<dbReference type="Pfam" id="PF13954">
    <property type="entry name" value="PapC_N"/>
    <property type="match status" value="1"/>
</dbReference>
<evidence type="ECO:0000313" key="14">
    <source>
        <dbReference type="Proteomes" id="UP001076655"/>
    </source>
</evidence>
<dbReference type="InterPro" id="IPR000015">
    <property type="entry name" value="Fimb_usher"/>
</dbReference>
<evidence type="ECO:0000256" key="10">
    <source>
        <dbReference type="RuleBase" id="RU003884"/>
    </source>
</evidence>
<evidence type="ECO:0000256" key="8">
    <source>
        <dbReference type="ARBA" id="ARBA00023136"/>
    </source>
</evidence>
<proteinExistence type="inferred from homology"/>
<dbReference type="Gene3D" id="3.10.20.410">
    <property type="match status" value="1"/>
</dbReference>
<evidence type="ECO:0000259" key="11">
    <source>
        <dbReference type="Pfam" id="PF13953"/>
    </source>
</evidence>
<keyword evidence="8 10" id="KW-0472">Membrane</keyword>
<feature type="domain" description="PapC N-terminal" evidence="12">
    <location>
        <begin position="57"/>
        <end position="194"/>
    </location>
</feature>
<dbReference type="Proteomes" id="UP001076655">
    <property type="component" value="Unassembled WGS sequence"/>
</dbReference>
<dbReference type="AlphaFoldDB" id="A0A9Q4CLG1"/>
<evidence type="ECO:0000256" key="5">
    <source>
        <dbReference type="ARBA" id="ARBA00022558"/>
    </source>
</evidence>
<accession>A0A9Q4CLG1</accession>
<evidence type="ECO:0000313" key="13">
    <source>
        <dbReference type="EMBL" id="MCY0788327.1"/>
    </source>
</evidence>
<dbReference type="InterPro" id="IPR042186">
    <property type="entry name" value="FimD_plug_dom"/>
</dbReference>
<dbReference type="FunFam" id="2.60.40.2610:FF:000001">
    <property type="entry name" value="Outer membrane fimbrial usher protein"/>
    <property type="match status" value="1"/>
</dbReference>
<dbReference type="GO" id="GO:0015473">
    <property type="term" value="F:fimbrial usher porin activity"/>
    <property type="evidence" value="ECO:0007669"/>
    <property type="project" value="InterPro"/>
</dbReference>
<evidence type="ECO:0000256" key="3">
    <source>
        <dbReference type="ARBA" id="ARBA00022448"/>
    </source>
</evidence>
<evidence type="ECO:0000256" key="9">
    <source>
        <dbReference type="ARBA" id="ARBA00023237"/>
    </source>
</evidence>
<dbReference type="Gene3D" id="2.60.40.2610">
    <property type="entry name" value="Outer membrane usher protein FimD, plug domain"/>
    <property type="match status" value="1"/>
</dbReference>
<comment type="similarity">
    <text evidence="2 10">Belongs to the fimbrial export usher family.</text>
</comment>
<name>A0A9Q4CLG1_MORMO</name>
<dbReference type="FunFam" id="2.60.40.3110:FF:000001">
    <property type="entry name" value="Putative fimbrial outer membrane usher"/>
    <property type="match status" value="1"/>
</dbReference>
<dbReference type="SUPFAM" id="SSF141729">
    <property type="entry name" value="FimD N-terminal domain-like"/>
    <property type="match status" value="1"/>
</dbReference>
<dbReference type="PANTHER" id="PTHR30451">
    <property type="entry name" value="OUTER MEMBRANE USHER PROTEIN"/>
    <property type="match status" value="1"/>
</dbReference>
<keyword evidence="9 10" id="KW-0998">Cell outer membrane</keyword>
<dbReference type="GO" id="GO:0009297">
    <property type="term" value="P:pilus assembly"/>
    <property type="evidence" value="ECO:0007669"/>
    <property type="project" value="InterPro"/>
</dbReference>
<evidence type="ECO:0000259" key="12">
    <source>
        <dbReference type="Pfam" id="PF13954"/>
    </source>
</evidence>
<dbReference type="GO" id="GO:0009279">
    <property type="term" value="C:cell outer membrane"/>
    <property type="evidence" value="ECO:0007669"/>
    <property type="project" value="UniProtKB-SubCell"/>
</dbReference>
<dbReference type="InterPro" id="IPR037224">
    <property type="entry name" value="PapC_N_sf"/>
</dbReference>
<dbReference type="PROSITE" id="PS01151">
    <property type="entry name" value="FIMBRIAL_USHER"/>
    <property type="match status" value="1"/>
</dbReference>
<evidence type="ECO:0000256" key="6">
    <source>
        <dbReference type="ARBA" id="ARBA00022692"/>
    </source>
</evidence>
<gene>
    <name evidence="13" type="ORF">N0392_01310</name>
</gene>
<dbReference type="InterPro" id="IPR025885">
    <property type="entry name" value="PapC_N"/>
</dbReference>
<dbReference type="InterPro" id="IPR025949">
    <property type="entry name" value="PapC-like_C"/>
</dbReference>
<dbReference type="Gene3D" id="2.60.40.3110">
    <property type="match status" value="1"/>
</dbReference>
<dbReference type="Pfam" id="PF13953">
    <property type="entry name" value="PapC_C"/>
    <property type="match status" value="1"/>
</dbReference>
<keyword evidence="3 10" id="KW-0813">Transport</keyword>
<keyword evidence="6 10" id="KW-0812">Transmembrane</keyword>
<dbReference type="Gene3D" id="2.60.40.2070">
    <property type="match status" value="1"/>
</dbReference>
<organism evidence="13 14">
    <name type="scientific">Morganella morganii</name>
    <name type="common">Proteus morganii</name>
    <dbReference type="NCBI Taxonomy" id="582"/>
    <lineage>
        <taxon>Bacteria</taxon>
        <taxon>Pseudomonadati</taxon>
        <taxon>Pseudomonadota</taxon>
        <taxon>Gammaproteobacteria</taxon>
        <taxon>Enterobacterales</taxon>
        <taxon>Morganellaceae</taxon>
        <taxon>Morganella</taxon>
    </lineage>
</organism>
<sequence>MKFTCEMPYRNADNAGYRFRLNRIAVVVTALVFSAGSSISFAGDYFSVNSLSMTEGQNIADLQSLDQFAAPGGQLPGDYHVDIIVNGVVTDARTITFTENNDNNGLTPVLTKADLALWGINTEALPELAALPPEQEITAVSRYIPDASVTPEINHQRLLISVPQIAMNNTVAGGIPEAQWENGVTAFILNYYYSGSNNHNNHTPDTDAHYLNLRSGLNLGAWRINNYSAYSVSAGEKKWQNIDTSLERGINFIKSRLIIGDSSTPGDIFDGFQFRGLQLQSDESMMPDAMKGFAPVIRGIAQSNAEVTVRQNGYVIYQTYVAPGAFEINDLHPTGTNGDLTLVIKEADGTERTSIVPFSSVAIMQREGQLRYSLTGGKFRAAGDGKEPDFFQGTLIYGLPKGVTAYTGTILADNYQSLAAGAGINMRNFGAFSADVTHAGTRQLRGSESRDSGRSYRVQYSKNMMTTGTSVTLANYRYSTDGYYSFEEANKNRAELYRDSKKNRIQVTISQSLDEYGSVYLSAYQQDYRNRAGKERSAGAGYNNSYEGISYNLSYSYSDNAYQHKADNQFSFSVSIPLTTAAGSNASFNTSVTTDNSGRSDMMAGISGNLSGDNRFSYSVQQSYANKGTGAGGNASASYRGSYGVANAGYSYDKNSQRLNYGLTGAVIAHPYGVTLSQPVYDAFAIVRAPGAENVAVTNRSGVSTDRRGYAIVPYLNAYTKNEVALDVSSLPANVELKSNTVSVVPTKGAAVVINYQTHVGYRILFTVTKDGSPVPFGAVASSEQNGGNDNSTGIADENGDVYLSGMPEKGRINIQWGNSPDKQCRAAYQLTQSQTEQHLPVVPVTCH</sequence>
<evidence type="ECO:0000256" key="4">
    <source>
        <dbReference type="ARBA" id="ARBA00022452"/>
    </source>
</evidence>
<dbReference type="EMBL" id="JAPNMI010000001">
    <property type="protein sequence ID" value="MCY0788327.1"/>
    <property type="molecule type" value="Genomic_DNA"/>
</dbReference>
<evidence type="ECO:0000256" key="2">
    <source>
        <dbReference type="ARBA" id="ARBA00008064"/>
    </source>
</evidence>
<evidence type="ECO:0000256" key="1">
    <source>
        <dbReference type="ARBA" id="ARBA00004571"/>
    </source>
</evidence>
<dbReference type="PANTHER" id="PTHR30451:SF21">
    <property type="entry name" value="FIMBRIAL USHER DOMAIN-CONTAINING PROTEIN YDET-RELATED"/>
    <property type="match status" value="1"/>
</dbReference>